<feature type="domain" description="Aminotransferase class I/classII large" evidence="11">
    <location>
        <begin position="209"/>
        <end position="591"/>
    </location>
</feature>
<dbReference type="PROSITE" id="PS00599">
    <property type="entry name" value="AA_TRANSFER_CLASS_2"/>
    <property type="match status" value="1"/>
</dbReference>
<comment type="similarity">
    <text evidence="2 8">Belongs to the class-II pyridoxal-phosphate-dependent aminotransferase family.</text>
</comment>
<dbReference type="GO" id="GO:0030170">
    <property type="term" value="F:pyridoxal phosphate binding"/>
    <property type="evidence" value="ECO:0007669"/>
    <property type="project" value="InterPro"/>
</dbReference>
<dbReference type="Gene3D" id="3.40.640.10">
    <property type="entry name" value="Type I PLP-dependent aspartate aminotransferase-like (Major domain)"/>
    <property type="match status" value="2"/>
</dbReference>
<dbReference type="PANTHER" id="PTHR13693">
    <property type="entry name" value="CLASS II AMINOTRANSFERASE/8-AMINO-7-OXONONANOATE SYNTHASE"/>
    <property type="match status" value="1"/>
</dbReference>
<feature type="region of interest" description="Disordered" evidence="9">
    <location>
        <begin position="1"/>
        <end position="20"/>
    </location>
</feature>
<evidence type="ECO:0000256" key="2">
    <source>
        <dbReference type="ARBA" id="ARBA00008392"/>
    </source>
</evidence>
<gene>
    <name evidence="13" type="primary">LOC105366025</name>
</gene>
<sequence>MVGDWRRRPVGRERQVESQVPWSGTIGTRIEAMATTSRRTCVGTTLTEISETEQRIQANGITSRLGCRVNNNGYAKAHPANGHPRFIRESKDEKENRTYPIKLSKYNESFEKVPFITAALTHFGFYILMFLGFINQLLFTPNVAKERKRKGYAPLYENFEQFYLRYVYRRVRDCWNRPICSVPGATVVLKDRTTNDYGWTFEFTGTETKCINLGSYNYLGFAESTGPCAEESIRTLKKFGCSSCSSRLELGSMPIHNELEQLTARFLGVEDAIVFGMGFATNTLNLPSLVSAGSLVLSDEKNHASVILGLRLSGAIIRVFKHNNVKHLEDCLKKAILLGQQNTGEPWKKIIIVVEGIYSMEGSIVHLPEILKLKKKYKAYLYLDEAHSTGAIGKRGRGICDYYDVDPREVDILMGTFTKSFGSAGGYIAGTKVANILRNKHKNTAVHLFNSAFLQTLINYLRVHSHAHSYAMSMSPPIAQQIITSMKIIAGEDGTDAGKKRTKQLARNTRYFRRKLNQIGVITYGNENSPVVPMLVYLFSKIGSVVRTLTTRNIATVGVGFPATPLMEGRIRFCLSAAHTKEQLDYVLKNIEDISGTLGLKYSNKPRDPNPIEYYSDSETE</sequence>
<evidence type="ECO:0000256" key="4">
    <source>
        <dbReference type="ARBA" id="ARBA00022679"/>
    </source>
</evidence>
<keyword evidence="6" id="KW-0012">Acyltransferase</keyword>
<dbReference type="Pfam" id="PF00155">
    <property type="entry name" value="Aminotran_1_2"/>
    <property type="match status" value="1"/>
</dbReference>
<dbReference type="EC" id="2.3.1.50" evidence="3"/>
<dbReference type="PANTHER" id="PTHR13693:SF3">
    <property type="entry name" value="LD36009P"/>
    <property type="match status" value="1"/>
</dbReference>
<keyword evidence="10" id="KW-0812">Transmembrane</keyword>
<evidence type="ECO:0000256" key="8">
    <source>
        <dbReference type="RuleBase" id="RU003693"/>
    </source>
</evidence>
<dbReference type="InterPro" id="IPR015424">
    <property type="entry name" value="PyrdxlP-dep_Trfase"/>
</dbReference>
<dbReference type="CTD" id="34910"/>
<dbReference type="GeneID" id="105366025"/>
<dbReference type="InterPro" id="IPR004839">
    <property type="entry name" value="Aminotransferase_I/II_large"/>
</dbReference>
<keyword evidence="5 8" id="KW-0663">Pyridoxal phosphate</keyword>
<evidence type="ECO:0000313" key="12">
    <source>
        <dbReference type="Proteomes" id="UP000695007"/>
    </source>
</evidence>
<evidence type="ECO:0000256" key="3">
    <source>
        <dbReference type="ARBA" id="ARBA00013220"/>
    </source>
</evidence>
<feature type="compositionally biased region" description="Basic and acidic residues" evidence="9">
    <location>
        <begin position="1"/>
        <end position="16"/>
    </location>
</feature>
<evidence type="ECO:0000256" key="10">
    <source>
        <dbReference type="SAM" id="Phobius"/>
    </source>
</evidence>
<evidence type="ECO:0000256" key="1">
    <source>
        <dbReference type="ARBA" id="ARBA00001933"/>
    </source>
</evidence>
<accession>A0AAJ6YR24</accession>
<protein>
    <recommendedName>
        <fullName evidence="3">serine C-palmitoyltransferase</fullName>
        <ecNumber evidence="3">2.3.1.50</ecNumber>
    </recommendedName>
</protein>
<dbReference type="Proteomes" id="UP000695007">
    <property type="component" value="Unplaced"/>
</dbReference>
<dbReference type="GO" id="GO:0004758">
    <property type="term" value="F:serine C-palmitoyltransferase activity"/>
    <property type="evidence" value="ECO:0007669"/>
    <property type="project" value="UniProtKB-EC"/>
</dbReference>
<evidence type="ECO:0000256" key="6">
    <source>
        <dbReference type="ARBA" id="ARBA00023315"/>
    </source>
</evidence>
<evidence type="ECO:0000256" key="9">
    <source>
        <dbReference type="SAM" id="MobiDB-lite"/>
    </source>
</evidence>
<dbReference type="InterPro" id="IPR050087">
    <property type="entry name" value="AON_synthase_class-II"/>
</dbReference>
<proteinExistence type="inferred from homology"/>
<feature type="transmembrane region" description="Helical" evidence="10">
    <location>
        <begin position="115"/>
        <end position="139"/>
    </location>
</feature>
<comment type="catalytic activity">
    <reaction evidence="7">
        <text>L-serine + hexadecanoyl-CoA + H(+) = 3-oxosphinganine + CO2 + CoA</text>
        <dbReference type="Rhea" id="RHEA:14761"/>
        <dbReference type="ChEBI" id="CHEBI:15378"/>
        <dbReference type="ChEBI" id="CHEBI:16526"/>
        <dbReference type="ChEBI" id="CHEBI:33384"/>
        <dbReference type="ChEBI" id="CHEBI:57287"/>
        <dbReference type="ChEBI" id="CHEBI:57379"/>
        <dbReference type="ChEBI" id="CHEBI:58299"/>
        <dbReference type="EC" id="2.3.1.50"/>
    </reaction>
</comment>
<dbReference type="InterPro" id="IPR001917">
    <property type="entry name" value="Aminotrans_II_pyridoxalP_BS"/>
</dbReference>
<organism evidence="12 13">
    <name type="scientific">Ceratosolen solmsi marchali</name>
    <dbReference type="NCBI Taxonomy" id="326594"/>
    <lineage>
        <taxon>Eukaryota</taxon>
        <taxon>Metazoa</taxon>
        <taxon>Ecdysozoa</taxon>
        <taxon>Arthropoda</taxon>
        <taxon>Hexapoda</taxon>
        <taxon>Insecta</taxon>
        <taxon>Pterygota</taxon>
        <taxon>Neoptera</taxon>
        <taxon>Endopterygota</taxon>
        <taxon>Hymenoptera</taxon>
        <taxon>Apocrita</taxon>
        <taxon>Proctotrupomorpha</taxon>
        <taxon>Chalcidoidea</taxon>
        <taxon>Agaonidae</taxon>
        <taxon>Agaoninae</taxon>
        <taxon>Ceratosolen</taxon>
    </lineage>
</organism>
<evidence type="ECO:0000313" key="13">
    <source>
        <dbReference type="RefSeq" id="XP_011502632.1"/>
    </source>
</evidence>
<dbReference type="RefSeq" id="XP_011502632.1">
    <property type="nucleotide sequence ID" value="XM_011504330.1"/>
</dbReference>
<dbReference type="InterPro" id="IPR015421">
    <property type="entry name" value="PyrdxlP-dep_Trfase_major"/>
</dbReference>
<dbReference type="AlphaFoldDB" id="A0AAJ6YR24"/>
<reference evidence="13" key="1">
    <citation type="submission" date="2025-08" db="UniProtKB">
        <authorList>
            <consortium name="RefSeq"/>
        </authorList>
    </citation>
    <scope>IDENTIFICATION</scope>
</reference>
<dbReference type="GO" id="GO:0046513">
    <property type="term" value="P:ceramide biosynthetic process"/>
    <property type="evidence" value="ECO:0007669"/>
    <property type="project" value="TreeGrafter"/>
</dbReference>
<comment type="cofactor">
    <cofactor evidence="1 8">
        <name>pyridoxal 5'-phosphate</name>
        <dbReference type="ChEBI" id="CHEBI:597326"/>
    </cofactor>
</comment>
<dbReference type="GO" id="GO:0016020">
    <property type="term" value="C:membrane"/>
    <property type="evidence" value="ECO:0007669"/>
    <property type="project" value="GOC"/>
</dbReference>
<evidence type="ECO:0000256" key="5">
    <source>
        <dbReference type="ARBA" id="ARBA00022898"/>
    </source>
</evidence>
<evidence type="ECO:0000256" key="7">
    <source>
        <dbReference type="ARBA" id="ARBA00048528"/>
    </source>
</evidence>
<dbReference type="Gene3D" id="3.90.1150.10">
    <property type="entry name" value="Aspartate Aminotransferase, domain 1"/>
    <property type="match status" value="2"/>
</dbReference>
<dbReference type="InterPro" id="IPR015422">
    <property type="entry name" value="PyrdxlP-dep_Trfase_small"/>
</dbReference>
<keyword evidence="10" id="KW-1133">Transmembrane helix</keyword>
<dbReference type="GO" id="GO:0017059">
    <property type="term" value="C:serine palmitoyltransferase complex"/>
    <property type="evidence" value="ECO:0007669"/>
    <property type="project" value="TreeGrafter"/>
</dbReference>
<dbReference type="CDD" id="cd06454">
    <property type="entry name" value="KBL_like"/>
    <property type="match status" value="1"/>
</dbReference>
<evidence type="ECO:0000259" key="11">
    <source>
        <dbReference type="Pfam" id="PF00155"/>
    </source>
</evidence>
<keyword evidence="10" id="KW-0472">Membrane</keyword>
<keyword evidence="4" id="KW-0808">Transferase</keyword>
<dbReference type="KEGG" id="csol:105366025"/>
<dbReference type="GO" id="GO:0046512">
    <property type="term" value="P:sphingosine biosynthetic process"/>
    <property type="evidence" value="ECO:0007669"/>
    <property type="project" value="TreeGrafter"/>
</dbReference>
<dbReference type="SUPFAM" id="SSF53383">
    <property type="entry name" value="PLP-dependent transferases"/>
    <property type="match status" value="1"/>
</dbReference>
<name>A0AAJ6YR24_9HYME</name>
<keyword evidence="12" id="KW-1185">Reference proteome</keyword>